<keyword evidence="2" id="KW-1185">Reference proteome</keyword>
<reference evidence="1" key="1">
    <citation type="submission" date="2023-11" db="EMBL/GenBank/DDBJ databases">
        <authorList>
            <person name="Poullet M."/>
        </authorList>
    </citation>
    <scope>NUCLEOTIDE SEQUENCE</scope>
    <source>
        <strain evidence="1">E1834</strain>
    </source>
</reference>
<evidence type="ECO:0000313" key="1">
    <source>
        <dbReference type="EMBL" id="CAK5036129.1"/>
    </source>
</evidence>
<organism evidence="1 2">
    <name type="scientific">Meloidogyne enterolobii</name>
    <name type="common">Root-knot nematode worm</name>
    <name type="synonym">Meloidogyne mayaguensis</name>
    <dbReference type="NCBI Taxonomy" id="390850"/>
    <lineage>
        <taxon>Eukaryota</taxon>
        <taxon>Metazoa</taxon>
        <taxon>Ecdysozoa</taxon>
        <taxon>Nematoda</taxon>
        <taxon>Chromadorea</taxon>
        <taxon>Rhabditida</taxon>
        <taxon>Tylenchina</taxon>
        <taxon>Tylenchomorpha</taxon>
        <taxon>Tylenchoidea</taxon>
        <taxon>Meloidogynidae</taxon>
        <taxon>Meloidogyninae</taxon>
        <taxon>Meloidogyne</taxon>
    </lineage>
</organism>
<comment type="caution">
    <text evidence="1">The sequence shown here is derived from an EMBL/GenBank/DDBJ whole genome shotgun (WGS) entry which is preliminary data.</text>
</comment>
<sequence length="76" mass="8568">MAKIIIFFCVLALFINFLESNQIDGVSDIENVENKIEPFRGLRIKRGPVCWTDMIKLCCGACNKPGCRYAMCSLCC</sequence>
<accession>A0ACB0Y9F4</accession>
<evidence type="ECO:0000313" key="2">
    <source>
        <dbReference type="Proteomes" id="UP001497535"/>
    </source>
</evidence>
<dbReference type="Proteomes" id="UP001497535">
    <property type="component" value="Unassembled WGS sequence"/>
</dbReference>
<name>A0ACB0Y9F4_MELEN</name>
<protein>
    <submittedName>
        <fullName evidence="1">Uncharacterized protein</fullName>
    </submittedName>
</protein>
<gene>
    <name evidence="1" type="ORF">MENTE1834_LOCUS8931</name>
</gene>
<dbReference type="EMBL" id="CAVMJV010000008">
    <property type="protein sequence ID" value="CAK5036129.1"/>
    <property type="molecule type" value="Genomic_DNA"/>
</dbReference>
<proteinExistence type="predicted"/>